<dbReference type="EMBL" id="AAIYJF010000032">
    <property type="protein sequence ID" value="ECJ4380422.1"/>
    <property type="molecule type" value="Genomic_DNA"/>
</dbReference>
<reference evidence="1 3" key="1">
    <citation type="submission" date="2017-09" db="EMBL/GenBank/DDBJ databases">
        <title>Complete genome of Salmonella enterica subsp. diarizonae isolated from stool of a patient with bacterial enteropathy.</title>
        <authorList>
            <person name="Zhou J."/>
            <person name="Chen Q."/>
            <person name="Guo L."/>
            <person name="Fan J."/>
        </authorList>
    </citation>
    <scope>NUCLEOTIDE SEQUENCE [LARGE SCALE GENOMIC DNA]</scope>
    <source>
        <strain evidence="1 3">HZS154</strain>
    </source>
</reference>
<evidence type="ECO:0000313" key="2">
    <source>
        <dbReference type="EMBL" id="ECJ4380422.1"/>
    </source>
</evidence>
<sequence>MDITDASVTAKSVTLDTPIVRGSTTIETLTIRKPSAGELRGVKLQALMESDVNSIITLLPRITSPALTTGEVNSMDASDLLALGNEVIIFLLPKSVRADLEKA</sequence>
<dbReference type="Proteomes" id="UP000839781">
    <property type="component" value="Unassembled WGS sequence"/>
</dbReference>
<gene>
    <name evidence="1" type="ORF">CNQ75_06540</name>
    <name evidence="2" type="ORF">DLB95_25225</name>
</gene>
<dbReference type="Pfam" id="PF10109">
    <property type="entry name" value="Phage_TAC_7"/>
    <property type="match status" value="1"/>
</dbReference>
<organism evidence="1 3">
    <name type="scientific">Salmonella diarizonae</name>
    <dbReference type="NCBI Taxonomy" id="59204"/>
    <lineage>
        <taxon>Bacteria</taxon>
        <taxon>Pseudomonadati</taxon>
        <taxon>Pseudomonadota</taxon>
        <taxon>Gammaproteobacteria</taxon>
        <taxon>Enterobacterales</taxon>
        <taxon>Enterobacteriaceae</taxon>
        <taxon>Salmonella</taxon>
    </lineage>
</organism>
<evidence type="ECO:0000313" key="3">
    <source>
        <dbReference type="Proteomes" id="UP000230639"/>
    </source>
</evidence>
<dbReference type="InterPro" id="IPR019289">
    <property type="entry name" value="Phage_tail_E/E"/>
</dbReference>
<proteinExistence type="predicted"/>
<dbReference type="AlphaFoldDB" id="A0A2I5HQ13"/>
<dbReference type="EMBL" id="CP023345">
    <property type="protein sequence ID" value="ATW57550.1"/>
    <property type="molecule type" value="Genomic_DNA"/>
</dbReference>
<protein>
    <submittedName>
        <fullName evidence="2">Phage tail assembly protein</fullName>
    </submittedName>
</protein>
<name>A0A2I5HQ13_SALDZ</name>
<reference evidence="2" key="2">
    <citation type="submission" date="2018-05" db="EMBL/GenBank/DDBJ databases">
        <authorList>
            <person name="Ashton P.M."/>
            <person name="Dallman T."/>
            <person name="Nair S."/>
            <person name="De Pinna E."/>
            <person name="Peters T."/>
            <person name="Grant K."/>
        </authorList>
    </citation>
    <scope>NUCLEOTIDE SEQUENCE [LARGE SCALE GENOMIC DNA]</scope>
    <source>
        <strain evidence="2">474878</strain>
    </source>
</reference>
<dbReference type="Proteomes" id="UP000230639">
    <property type="component" value="Chromosome"/>
</dbReference>
<accession>A0A2I5HQ13</accession>
<evidence type="ECO:0000313" key="1">
    <source>
        <dbReference type="EMBL" id="ATW57550.1"/>
    </source>
</evidence>